<feature type="transmembrane region" description="Helical" evidence="1">
    <location>
        <begin position="228"/>
        <end position="253"/>
    </location>
</feature>
<comment type="caution">
    <text evidence="2">The sequence shown here is derived from an EMBL/GenBank/DDBJ whole genome shotgun (WGS) entry which is preliminary data.</text>
</comment>
<organism evidence="2 3">
    <name type="scientific">Diplodia intermedia</name>
    <dbReference type="NCBI Taxonomy" id="856260"/>
    <lineage>
        <taxon>Eukaryota</taxon>
        <taxon>Fungi</taxon>
        <taxon>Dikarya</taxon>
        <taxon>Ascomycota</taxon>
        <taxon>Pezizomycotina</taxon>
        <taxon>Dothideomycetes</taxon>
        <taxon>Dothideomycetes incertae sedis</taxon>
        <taxon>Botryosphaeriales</taxon>
        <taxon>Botryosphaeriaceae</taxon>
        <taxon>Diplodia</taxon>
    </lineage>
</organism>
<dbReference type="EMBL" id="JAKEKT020000013">
    <property type="protein sequence ID" value="KAL1647065.1"/>
    <property type="molecule type" value="Genomic_DNA"/>
</dbReference>
<name>A0ABR3TXR1_9PEZI</name>
<keyword evidence="1" id="KW-1133">Transmembrane helix</keyword>
<evidence type="ECO:0000313" key="2">
    <source>
        <dbReference type="EMBL" id="KAL1647065.1"/>
    </source>
</evidence>
<dbReference type="Proteomes" id="UP001521184">
    <property type="component" value="Unassembled WGS sequence"/>
</dbReference>
<dbReference type="PANTHER" id="PTHR37576:SF2">
    <property type="entry name" value="DEFECT AT LOW TEMPERATURE PROTEIN 1"/>
    <property type="match status" value="1"/>
</dbReference>
<gene>
    <name evidence="2" type="ORF">SLS58_002835</name>
</gene>
<dbReference type="PANTHER" id="PTHR37576">
    <property type="entry name" value="DEFECT AT LOW TEMPERATURE PROTEIN 1"/>
    <property type="match status" value="1"/>
</dbReference>
<proteinExistence type="predicted"/>
<keyword evidence="1" id="KW-0812">Transmembrane</keyword>
<keyword evidence="1" id="KW-0472">Membrane</keyword>
<accession>A0ABR3TXR1</accession>
<evidence type="ECO:0000256" key="1">
    <source>
        <dbReference type="SAM" id="Phobius"/>
    </source>
</evidence>
<protein>
    <submittedName>
        <fullName evidence="2">Uncharacterized protein</fullName>
    </submittedName>
</protein>
<evidence type="ECO:0000313" key="3">
    <source>
        <dbReference type="Proteomes" id="UP001521184"/>
    </source>
</evidence>
<reference evidence="2 3" key="1">
    <citation type="journal article" date="2023" name="Plant Dis.">
        <title>First Report of Diplodia intermedia Causing Canker and Dieback Diseases on Apple Trees in Canada.</title>
        <authorList>
            <person name="Ellouze W."/>
            <person name="Ilyukhin E."/>
            <person name="Sulman M."/>
            <person name="Ali S."/>
        </authorList>
    </citation>
    <scope>NUCLEOTIDE SEQUENCE [LARGE SCALE GENOMIC DNA]</scope>
    <source>
        <strain evidence="2 3">M45-28</strain>
    </source>
</reference>
<keyword evidence="3" id="KW-1185">Reference proteome</keyword>
<sequence>MFSQDFSQVIRDYTTRKDMMLKAGCDGICHTELIAAGFDVSCSRGSESYNIVPNITSSGSVDATTYNVGAISFFFDGVSNAETIGINVKYKGDPHCNGSFTNVKCTLRSGTITYPVTLQNDTITLDEERMTNTTDHIYGTGPPSRIMSTLGGFYSAMDQMFSSNIDLHMTGIWAIQGHGVLTNNYMSSDQHEYGNCTVASALSLSNASTPQNVNATRMYNKTTYQANYHFLIGALALILANTVVIIPLFLGWWRMGRPLSMSPLELAKVFRSPLLAESGSNEDVDGLIRSAGHKKVRYGEVTEHPLPAMTAQDMDSGSQEALVLEMHEMIEAGDNESQRRVLAMGNIASIAPPLQNARYN</sequence>